<dbReference type="PANTHER" id="PTHR40038">
    <property type="entry name" value="MEMBRANE-ASSOCIATED PROTEIN TCAA"/>
    <property type="match status" value="1"/>
</dbReference>
<keyword evidence="4" id="KW-1185">Reference proteome</keyword>
<proteinExistence type="predicted"/>
<keyword evidence="1" id="KW-0472">Membrane</keyword>
<accession>A0AA42BRK1</accession>
<dbReference type="RefSeq" id="WP_254760964.1">
    <property type="nucleotide sequence ID" value="NZ_JANCLT010000018.1"/>
</dbReference>
<gene>
    <name evidence="3" type="ORF">NK662_21170</name>
</gene>
<evidence type="ECO:0000313" key="3">
    <source>
        <dbReference type="EMBL" id="MCP8971037.1"/>
    </source>
</evidence>
<feature type="domain" description="TcaA protein NTF2-like" evidence="2">
    <location>
        <begin position="266"/>
        <end position="370"/>
    </location>
</feature>
<dbReference type="EMBL" id="JANCLT010000018">
    <property type="protein sequence ID" value="MCP8971037.1"/>
    <property type="molecule type" value="Genomic_DNA"/>
</dbReference>
<dbReference type="Proteomes" id="UP001156102">
    <property type="component" value="Unassembled WGS sequence"/>
</dbReference>
<comment type="caution">
    <text evidence="3">The sequence shown here is derived from an EMBL/GenBank/DDBJ whole genome shotgun (WGS) entry which is preliminary data.</text>
</comment>
<name>A0AA42BRK1_9BACI</name>
<protein>
    <recommendedName>
        <fullName evidence="2">TcaA protein NTF2-like domain-containing protein</fullName>
    </recommendedName>
</protein>
<organism evidence="3 4">
    <name type="scientific">Ectobacillus ponti</name>
    <dbReference type="NCBI Taxonomy" id="2961894"/>
    <lineage>
        <taxon>Bacteria</taxon>
        <taxon>Bacillati</taxon>
        <taxon>Bacillota</taxon>
        <taxon>Bacilli</taxon>
        <taxon>Bacillales</taxon>
        <taxon>Bacillaceae</taxon>
        <taxon>Ectobacillus</taxon>
    </lineage>
</organism>
<dbReference type="InterPro" id="IPR054528">
    <property type="entry name" value="TcaA_5th"/>
</dbReference>
<dbReference type="AlphaFoldDB" id="A0AA42BRK1"/>
<keyword evidence="1" id="KW-0812">Transmembrane</keyword>
<keyword evidence="1" id="KW-1133">Transmembrane helix</keyword>
<evidence type="ECO:0000259" key="2">
    <source>
        <dbReference type="Pfam" id="PF22819"/>
    </source>
</evidence>
<dbReference type="Pfam" id="PF22819">
    <property type="entry name" value="TcaA_5th"/>
    <property type="match status" value="1"/>
</dbReference>
<sequence length="388" mass="43063">MDFCRQCGQPKRRESDKVCTGCGSVFPPPVAEPVVEERKPQARSFMKWIAVVAVLGAAVGFGYGYVKHTYSMERFVNEAGKAVRSADAGWLGDHVKKEGNVLLSGEETAAFVKDLSQASSVRKQIAASLEEQREALAKGTAREPFVLQLQESKQRKWWVIPQYELVLVPVVLEFDVPDGAKVSLDGKSVKVSGKGTVSMRDIMPGVHEVVMEKDGRKEEATLEAWRAEEIDTAELAEAVAAFGQDEVVLMEAPAAEAAPSGPTLAQMQEFITQYLRAGVQTYNARDMQYVLPYVEPGSQLLKDTVAYLAILEKGGIYEELLGAEVQGVEQIAPGVYNVTVFSRYNISYQQGETRRFQSYHVIYQLVEAEGRFVTRRIVKEELVEKKQL</sequence>
<reference evidence="3" key="1">
    <citation type="submission" date="2022-07" db="EMBL/GenBank/DDBJ databases">
        <authorList>
            <person name="Li W.-J."/>
            <person name="Deng Q.-Q."/>
        </authorList>
    </citation>
    <scope>NUCLEOTIDE SEQUENCE</scope>
    <source>
        <strain evidence="3">SYSU M60031</strain>
    </source>
</reference>
<evidence type="ECO:0000313" key="4">
    <source>
        <dbReference type="Proteomes" id="UP001156102"/>
    </source>
</evidence>
<feature type="transmembrane region" description="Helical" evidence="1">
    <location>
        <begin position="48"/>
        <end position="66"/>
    </location>
</feature>
<evidence type="ECO:0000256" key="1">
    <source>
        <dbReference type="SAM" id="Phobius"/>
    </source>
</evidence>
<dbReference type="PANTHER" id="PTHR40038:SF1">
    <property type="entry name" value="MEMBRANE-ASSOCIATED PROTEIN TCAA"/>
    <property type="match status" value="1"/>
</dbReference>